<reference evidence="4" key="1">
    <citation type="journal article" date="2007" name="Science">
        <title>Draft genome of the filarial nematode parasite Brugia malayi.</title>
        <authorList>
            <person name="Ghedin E."/>
            <person name="Wang S."/>
            <person name="Spiro D."/>
            <person name="Caler E."/>
            <person name="Zhao Q."/>
            <person name="Crabtree J."/>
            <person name="Allen J.E."/>
            <person name="Delcher A.L."/>
            <person name="Guiliano D.B."/>
            <person name="Miranda-Saavedra D."/>
            <person name="Angiuoli S.V."/>
            <person name="Creasy T."/>
            <person name="Amedeo P."/>
            <person name="Haas B."/>
            <person name="El-Sayed N.M."/>
            <person name="Wortman J.R."/>
            <person name="Feldblyum T."/>
            <person name="Tallon L."/>
            <person name="Schatz M."/>
            <person name="Shumway M."/>
            <person name="Koo H."/>
            <person name="Salzberg S.L."/>
            <person name="Schobel S."/>
            <person name="Pertea M."/>
            <person name="Pop M."/>
            <person name="White O."/>
            <person name="Barton G.J."/>
            <person name="Carlow C.K."/>
            <person name="Crawford M.J."/>
            <person name="Daub J."/>
            <person name="Dimmic M.W."/>
            <person name="Estes C.F."/>
            <person name="Foster J.M."/>
            <person name="Ganatra M."/>
            <person name="Gregory W.F."/>
            <person name="Johnson N.M."/>
            <person name="Jin J."/>
            <person name="Komuniecki R."/>
            <person name="Korf I."/>
            <person name="Kumar S."/>
            <person name="Laney S."/>
            <person name="Li B.W."/>
            <person name="Li W."/>
            <person name="Lindblom T.H."/>
            <person name="Lustigman S."/>
            <person name="Ma D."/>
            <person name="Maina C.V."/>
            <person name="Martin D.M."/>
            <person name="McCarter J.P."/>
            <person name="McReynolds L."/>
            <person name="Mitreva M."/>
            <person name="Nutman T.B."/>
            <person name="Parkinson J."/>
            <person name="Peregrin-Alvarez J.M."/>
            <person name="Poole C."/>
            <person name="Ren Q."/>
            <person name="Saunders L."/>
            <person name="Sluder A.E."/>
            <person name="Smith K."/>
            <person name="Stanke M."/>
            <person name="Unnasch T.R."/>
            <person name="Ware J."/>
            <person name="Wei A.D."/>
            <person name="Weil G."/>
            <person name="Williams D.J."/>
            <person name="Zhang Y."/>
            <person name="Williams S.A."/>
            <person name="Fraser-Liggett C."/>
            <person name="Slatko B."/>
            <person name="Blaxter M.L."/>
            <person name="Scott A.L."/>
        </authorList>
    </citation>
    <scope>NUCLEOTIDE SEQUENCE</scope>
    <source>
        <strain evidence="4">FR3</strain>
    </source>
</reference>
<protein>
    <submittedName>
        <fullName evidence="4">Bm12513</fullName>
    </submittedName>
</protein>
<name>A0A1I9G5R6_BRUMA</name>
<accession>A0A1I9G5R6</accession>
<organism evidence="4">
    <name type="scientific">Brugia malayi</name>
    <name type="common">Filarial nematode worm</name>
    <dbReference type="NCBI Taxonomy" id="6279"/>
    <lineage>
        <taxon>Eukaryota</taxon>
        <taxon>Metazoa</taxon>
        <taxon>Ecdysozoa</taxon>
        <taxon>Nematoda</taxon>
        <taxon>Chromadorea</taxon>
        <taxon>Rhabditida</taxon>
        <taxon>Spirurina</taxon>
        <taxon>Spiruromorpha</taxon>
        <taxon>Filarioidea</taxon>
        <taxon>Onchocercidae</taxon>
        <taxon>Brugia</taxon>
    </lineage>
</organism>
<keyword evidence="1" id="KW-0547">Nucleotide-binding</keyword>
<sequence length="59" mass="6696">MFKHFYGDNITEDMAMKFRNAAVALNVQISPAQVQGYLLLRKEDPQASIDDIATITYCK</sequence>
<dbReference type="EMBL" id="LN863798">
    <property type="protein sequence ID" value="CDQ01624.1"/>
    <property type="molecule type" value="Genomic_DNA"/>
</dbReference>
<dbReference type="Pfam" id="PF25426">
    <property type="entry name" value="AAA_lid_BCS1"/>
    <property type="match status" value="1"/>
</dbReference>
<reference evidence="4" key="2">
    <citation type="submission" date="2012-12" db="EMBL/GenBank/DDBJ databases">
        <authorList>
            <consortium name="WormBase Consortium"/>
            <person name="Ghedin E."/>
            <person name="Paulini M."/>
        </authorList>
    </citation>
    <scope>NUCLEOTIDE SEQUENCE</scope>
    <source>
        <strain evidence="4">FR3</strain>
    </source>
</reference>
<dbReference type="GO" id="GO:0005524">
    <property type="term" value="F:ATP binding"/>
    <property type="evidence" value="ECO:0007669"/>
    <property type="project" value="UniProtKB-KW"/>
</dbReference>
<keyword evidence="2" id="KW-0067">ATP-binding</keyword>
<dbReference type="AlphaFoldDB" id="A0A1I9G5R6"/>
<proteinExistence type="predicted"/>
<dbReference type="InterPro" id="IPR057495">
    <property type="entry name" value="AAA_lid_BCS1"/>
</dbReference>
<gene>
    <name evidence="4" type="primary">Bm12513</name>
    <name evidence="4" type="ORF">BM_Bm12513</name>
</gene>
<evidence type="ECO:0000259" key="3">
    <source>
        <dbReference type="Pfam" id="PF25426"/>
    </source>
</evidence>
<evidence type="ECO:0000256" key="1">
    <source>
        <dbReference type="ARBA" id="ARBA00022741"/>
    </source>
</evidence>
<evidence type="ECO:0000313" key="4">
    <source>
        <dbReference type="EMBL" id="CDQ01624.1"/>
    </source>
</evidence>
<feature type="domain" description="Mitochondrial chaperone BCS1-like ATPase lid" evidence="3">
    <location>
        <begin position="1"/>
        <end position="53"/>
    </location>
</feature>
<evidence type="ECO:0000256" key="2">
    <source>
        <dbReference type="ARBA" id="ARBA00022840"/>
    </source>
</evidence>